<dbReference type="GO" id="GO:0106300">
    <property type="term" value="P:protein-DNA covalent cross-linking repair"/>
    <property type="evidence" value="ECO:0007669"/>
    <property type="project" value="InterPro"/>
</dbReference>
<dbReference type="SUPFAM" id="SSF143081">
    <property type="entry name" value="BB1717-like"/>
    <property type="match status" value="1"/>
</dbReference>
<dbReference type="GO" id="GO:0006508">
    <property type="term" value="P:proteolysis"/>
    <property type="evidence" value="ECO:0007669"/>
    <property type="project" value="UniProtKB-KW"/>
</dbReference>
<evidence type="ECO:0000256" key="5">
    <source>
        <dbReference type="ARBA" id="ARBA00023124"/>
    </source>
</evidence>
<gene>
    <name evidence="9" type="primary">yedK</name>
    <name evidence="9" type="ORF">Poly30_04160</name>
</gene>
<keyword evidence="10" id="KW-1185">Reference proteome</keyword>
<keyword evidence="7" id="KW-0456">Lyase</keyword>
<name>A0A518ELH6_9BACT</name>
<keyword evidence="6" id="KW-0238">DNA-binding</keyword>
<evidence type="ECO:0000256" key="2">
    <source>
        <dbReference type="ARBA" id="ARBA00022670"/>
    </source>
</evidence>
<dbReference type="Proteomes" id="UP000320390">
    <property type="component" value="Chromosome"/>
</dbReference>
<evidence type="ECO:0000256" key="7">
    <source>
        <dbReference type="ARBA" id="ARBA00023239"/>
    </source>
</evidence>
<sequence length="226" mass="25597">MCGRYALTVEPDVLTALFALKALTEYDRRYNLAPSQEAPVIVRDGASEEHVARTMRWGLVPSWSKDSKIAYKTINARSETAAVKPSFRSAFKRRRCLVPASWFYEWKRDGKEKIPYRIRRVDGDPLAFAGLWEEWNGSGTEAARTTFTILTTSASDDLADLHDRMPCIVERPDFDRWLTPEIEDEEATARLLGPAPAGTLVTDRVSTRVNNVRNEGPELLTPDTMF</sequence>
<evidence type="ECO:0000313" key="10">
    <source>
        <dbReference type="Proteomes" id="UP000320390"/>
    </source>
</evidence>
<keyword evidence="3" id="KW-0227">DNA damage</keyword>
<dbReference type="GO" id="GO:0003697">
    <property type="term" value="F:single-stranded DNA binding"/>
    <property type="evidence" value="ECO:0007669"/>
    <property type="project" value="InterPro"/>
</dbReference>
<dbReference type="AlphaFoldDB" id="A0A518ELH6"/>
<keyword evidence="4 8" id="KW-0378">Hydrolase</keyword>
<organism evidence="9 10">
    <name type="scientific">Saltatorellus ferox</name>
    <dbReference type="NCBI Taxonomy" id="2528018"/>
    <lineage>
        <taxon>Bacteria</taxon>
        <taxon>Pseudomonadati</taxon>
        <taxon>Planctomycetota</taxon>
        <taxon>Planctomycetia</taxon>
        <taxon>Planctomycetia incertae sedis</taxon>
        <taxon>Saltatorellus</taxon>
    </lineage>
</organism>
<dbReference type="Gene3D" id="3.90.1680.10">
    <property type="entry name" value="SOS response associated peptidase-like"/>
    <property type="match status" value="1"/>
</dbReference>
<dbReference type="EMBL" id="CP036434">
    <property type="protein sequence ID" value="QDV04922.1"/>
    <property type="molecule type" value="Genomic_DNA"/>
</dbReference>
<dbReference type="GO" id="GO:0008233">
    <property type="term" value="F:peptidase activity"/>
    <property type="evidence" value="ECO:0007669"/>
    <property type="project" value="UniProtKB-KW"/>
</dbReference>
<dbReference type="InterPro" id="IPR003738">
    <property type="entry name" value="SRAP"/>
</dbReference>
<evidence type="ECO:0000256" key="6">
    <source>
        <dbReference type="ARBA" id="ARBA00023125"/>
    </source>
</evidence>
<evidence type="ECO:0000256" key="3">
    <source>
        <dbReference type="ARBA" id="ARBA00022763"/>
    </source>
</evidence>
<reference evidence="9 10" key="1">
    <citation type="submission" date="2019-02" db="EMBL/GenBank/DDBJ databases">
        <title>Deep-cultivation of Planctomycetes and their phenomic and genomic characterization uncovers novel biology.</title>
        <authorList>
            <person name="Wiegand S."/>
            <person name="Jogler M."/>
            <person name="Boedeker C."/>
            <person name="Pinto D."/>
            <person name="Vollmers J."/>
            <person name="Rivas-Marin E."/>
            <person name="Kohn T."/>
            <person name="Peeters S.H."/>
            <person name="Heuer A."/>
            <person name="Rast P."/>
            <person name="Oberbeckmann S."/>
            <person name="Bunk B."/>
            <person name="Jeske O."/>
            <person name="Meyerdierks A."/>
            <person name="Storesund J.E."/>
            <person name="Kallscheuer N."/>
            <person name="Luecker S."/>
            <person name="Lage O.M."/>
            <person name="Pohl T."/>
            <person name="Merkel B.J."/>
            <person name="Hornburger P."/>
            <person name="Mueller R.-W."/>
            <person name="Bruemmer F."/>
            <person name="Labrenz M."/>
            <person name="Spormann A.M."/>
            <person name="Op den Camp H."/>
            <person name="Overmann J."/>
            <person name="Amann R."/>
            <person name="Jetten M.S.M."/>
            <person name="Mascher T."/>
            <person name="Medema M.H."/>
            <person name="Devos D.P."/>
            <person name="Kaster A.-K."/>
            <person name="Ovreas L."/>
            <person name="Rohde M."/>
            <person name="Galperin M.Y."/>
            <person name="Jogler C."/>
        </authorList>
    </citation>
    <scope>NUCLEOTIDE SEQUENCE [LARGE SCALE GENOMIC DNA]</scope>
    <source>
        <strain evidence="9 10">Poly30</strain>
    </source>
</reference>
<evidence type="ECO:0000256" key="4">
    <source>
        <dbReference type="ARBA" id="ARBA00022801"/>
    </source>
</evidence>
<evidence type="ECO:0000256" key="8">
    <source>
        <dbReference type="RuleBase" id="RU364100"/>
    </source>
</evidence>
<dbReference type="Pfam" id="PF02586">
    <property type="entry name" value="SRAP"/>
    <property type="match status" value="1"/>
</dbReference>
<comment type="similarity">
    <text evidence="1 8">Belongs to the SOS response-associated peptidase family.</text>
</comment>
<keyword evidence="5" id="KW-0190">Covalent protein-DNA linkage</keyword>
<dbReference type="InterPro" id="IPR036590">
    <property type="entry name" value="SRAP-like"/>
</dbReference>
<dbReference type="PANTHER" id="PTHR13604">
    <property type="entry name" value="DC12-RELATED"/>
    <property type="match status" value="1"/>
</dbReference>
<evidence type="ECO:0000313" key="9">
    <source>
        <dbReference type="EMBL" id="QDV04922.1"/>
    </source>
</evidence>
<keyword evidence="2 8" id="KW-0645">Protease</keyword>
<evidence type="ECO:0000256" key="1">
    <source>
        <dbReference type="ARBA" id="ARBA00008136"/>
    </source>
</evidence>
<proteinExistence type="inferred from homology"/>
<dbReference type="EC" id="3.4.-.-" evidence="8"/>
<dbReference type="GO" id="GO:0016829">
    <property type="term" value="F:lyase activity"/>
    <property type="evidence" value="ECO:0007669"/>
    <property type="project" value="UniProtKB-KW"/>
</dbReference>
<accession>A0A518ELH6</accession>
<protein>
    <recommendedName>
        <fullName evidence="8">Abasic site processing protein</fullName>
        <ecNumber evidence="8">3.4.-.-</ecNumber>
    </recommendedName>
</protein>
<dbReference type="PANTHER" id="PTHR13604:SF0">
    <property type="entry name" value="ABASIC SITE PROCESSING PROTEIN HMCES"/>
    <property type="match status" value="1"/>
</dbReference>